<gene>
    <name evidence="1" type="ORF">EHQ10_16840</name>
</gene>
<keyword evidence="2" id="KW-1185">Reference proteome</keyword>
<organism evidence="1 2">
    <name type="scientific">Leptospira bouyouniensis</name>
    <dbReference type="NCBI Taxonomy" id="2484911"/>
    <lineage>
        <taxon>Bacteria</taxon>
        <taxon>Pseudomonadati</taxon>
        <taxon>Spirochaetota</taxon>
        <taxon>Spirochaetia</taxon>
        <taxon>Leptospirales</taxon>
        <taxon>Leptospiraceae</taxon>
        <taxon>Leptospira</taxon>
    </lineage>
</organism>
<dbReference type="InterPro" id="IPR011043">
    <property type="entry name" value="Gal_Oxase/kelch_b-propeller"/>
</dbReference>
<sequence>MKLSFRFSLLIIMIFGTTICKSPELNNGCDPKSNSFLTLLLIKNLTNDRSPGCLPYFERSEPKFVSYGVFSATSPTEIITAAIHNGKIYIGGMFDQIAATTGGGAFVWNDTSLPVASTYCSQLDVFDEDTSNYGTINHAVSDPEGNLYLLGKFTHIQGVPRRNLAKINSNCQLELEFDAELNPSSTTFYDLLYLDGRIFFSGSFQTSNGAITNYPSVTNREHVASVNAKTGLIDPWAPNVSGTDVKSMTTDGTFIYIGGEFTAVNSNGAGNLGKLHKDNGSTFYSMVDTNGSVNAMELKDGILYIGGVFSSLNGGAVTRSKLAAIDLKTNTVTSAFSLLAISGNAVFDLAIHNNYLFVAGEISTPRVGIFKTDLQGTLQTSDYSVDGVFRNVYKLSVIDDKLFAFGFFETVRTLDRKYFFQLDILSDEITSFDPKLFSSNYEFNGVALKMKENVVFLGGGFAAIDTRSRNHLVELDLTTGLPSDWNPNPSDLVTNILVAENRLYIHGSFTTVANATRQATAAFDLETKALLTWNPIVTSNSIESMIYYNDSIYIAGSFTDINATPVNRIAKLDTNFGVPDTFFAPNPNNTVRSLQIWNDQLYAAGQFTTIPNPSVHLANINRFNGSFIKTHSDTLTSNFSAYSLFVSDNRLIMSGQYQTTSPNPGYGLSYFQLPDLSSVPNTGSFPTTSEFVRSMDQNEKYIFLGGLFSSFASLPRNGIFSLDRKTLALNNWDPKFASGATVRKIIFSGNAVYVFGNIVNPNKRYRAGLVKLDPDSAFLY</sequence>
<dbReference type="RefSeq" id="WP_135754760.1">
    <property type="nucleotide sequence ID" value="NZ_RQFD01000016.1"/>
</dbReference>
<reference evidence="2" key="1">
    <citation type="journal article" date="2019" name="PLoS Negl. Trop. Dis.">
        <title>Revisiting the worldwide diversity of Leptospira species in the environment.</title>
        <authorList>
            <person name="Vincent A.T."/>
            <person name="Schiettekatte O."/>
            <person name="Bourhy P."/>
            <person name="Veyrier F.J."/>
            <person name="Picardeau M."/>
        </authorList>
    </citation>
    <scope>NUCLEOTIDE SEQUENCE [LARGE SCALE GENOMIC DNA]</scope>
    <source>
        <strain evidence="2">201800295</strain>
    </source>
</reference>
<comment type="caution">
    <text evidence="1">The sequence shown here is derived from an EMBL/GenBank/DDBJ whole genome shotgun (WGS) entry which is preliminary data.</text>
</comment>
<dbReference type="Gene3D" id="2.120.10.80">
    <property type="entry name" value="Kelch-type beta propeller"/>
    <property type="match status" value="1"/>
</dbReference>
<dbReference type="InterPro" id="IPR015915">
    <property type="entry name" value="Kelch-typ_b-propeller"/>
</dbReference>
<dbReference type="SUPFAM" id="SSF50965">
    <property type="entry name" value="Galactose oxidase, central domain"/>
    <property type="match status" value="1"/>
</dbReference>
<dbReference type="EMBL" id="RQFD01000016">
    <property type="protein sequence ID" value="TGK47003.1"/>
    <property type="molecule type" value="Genomic_DNA"/>
</dbReference>
<accession>A0ABY2L4U2</accession>
<proteinExistence type="predicted"/>
<evidence type="ECO:0008006" key="3">
    <source>
        <dbReference type="Google" id="ProtNLM"/>
    </source>
</evidence>
<protein>
    <recommendedName>
        <fullName evidence="3">Galactose oxidase</fullName>
    </recommendedName>
</protein>
<dbReference type="Proteomes" id="UP000297617">
    <property type="component" value="Unassembled WGS sequence"/>
</dbReference>
<evidence type="ECO:0000313" key="1">
    <source>
        <dbReference type="EMBL" id="TGK47003.1"/>
    </source>
</evidence>
<dbReference type="InterPro" id="IPR013431">
    <property type="entry name" value="Delta_60_rpt"/>
</dbReference>
<dbReference type="PANTHER" id="PTHR31778">
    <property type="entry name" value="BUD SITE SELECTION PROTEIN RAX2"/>
    <property type="match status" value="1"/>
</dbReference>
<dbReference type="Pfam" id="PF17164">
    <property type="entry name" value="DUF5122"/>
    <property type="match status" value="1"/>
</dbReference>
<name>A0ABY2L4U2_9LEPT</name>
<dbReference type="PANTHER" id="PTHR31778:SF2">
    <property type="entry name" value="BUD SITE SELECTION PROTEIN RAX2"/>
    <property type="match status" value="1"/>
</dbReference>
<evidence type="ECO:0000313" key="2">
    <source>
        <dbReference type="Proteomes" id="UP000297617"/>
    </source>
</evidence>